<evidence type="ECO:0000313" key="2">
    <source>
        <dbReference type="EMBL" id="KAF7349154.1"/>
    </source>
</evidence>
<gene>
    <name evidence="2" type="ORF">MVEN_01437700</name>
</gene>
<dbReference type="AlphaFoldDB" id="A0A8H6XYM4"/>
<feature type="region of interest" description="Disordered" evidence="1">
    <location>
        <begin position="273"/>
        <end position="294"/>
    </location>
</feature>
<dbReference type="Proteomes" id="UP000620124">
    <property type="component" value="Unassembled WGS sequence"/>
</dbReference>
<organism evidence="2 3">
    <name type="scientific">Mycena venus</name>
    <dbReference type="NCBI Taxonomy" id="2733690"/>
    <lineage>
        <taxon>Eukaryota</taxon>
        <taxon>Fungi</taxon>
        <taxon>Dikarya</taxon>
        <taxon>Basidiomycota</taxon>
        <taxon>Agaricomycotina</taxon>
        <taxon>Agaricomycetes</taxon>
        <taxon>Agaricomycetidae</taxon>
        <taxon>Agaricales</taxon>
        <taxon>Marasmiineae</taxon>
        <taxon>Mycenaceae</taxon>
        <taxon>Mycena</taxon>
    </lineage>
</organism>
<evidence type="ECO:0000313" key="3">
    <source>
        <dbReference type="Proteomes" id="UP000620124"/>
    </source>
</evidence>
<dbReference type="EMBL" id="JACAZI010000011">
    <property type="protein sequence ID" value="KAF7349154.1"/>
    <property type="molecule type" value="Genomic_DNA"/>
</dbReference>
<reference evidence="2" key="1">
    <citation type="submission" date="2020-05" db="EMBL/GenBank/DDBJ databases">
        <title>Mycena genomes resolve the evolution of fungal bioluminescence.</title>
        <authorList>
            <person name="Tsai I.J."/>
        </authorList>
    </citation>
    <scope>NUCLEOTIDE SEQUENCE</scope>
    <source>
        <strain evidence="2">CCC161011</strain>
    </source>
</reference>
<sequence>MGWIPSLDPTDVDERQERSVTAIPAHIPPLRPSSDPNLVPLSDQVGWLCEEARQSCWVSSAWIRLERSVASERTFHSMAAHEIPQLIPLPPIPSWMRLPALPPLCLPLVIPTLEDANNVLSLWLSRPPPSPPHSPTHFSKFKQARWATGPAPPDTWMQRYKEDFELKEAFQQQVTLPSCSNGLCAPMPSICAALLYGIKPSKLRCASAMPVHALCPSWLAVPAKDVIFLGVEFDWWQYDVIDDAIVPDDGGWAQTAGWGLNIGWVSGGEGWSSGADCRDAADEDEAVPPTHSGWFLPPGPQLAPRHVLG</sequence>
<proteinExistence type="predicted"/>
<evidence type="ECO:0000256" key="1">
    <source>
        <dbReference type="SAM" id="MobiDB-lite"/>
    </source>
</evidence>
<name>A0A8H6XYM4_9AGAR</name>
<accession>A0A8H6XYM4</accession>
<protein>
    <submittedName>
        <fullName evidence="2">Uncharacterized protein</fullName>
    </submittedName>
</protein>
<comment type="caution">
    <text evidence="2">The sequence shown here is derived from an EMBL/GenBank/DDBJ whole genome shotgun (WGS) entry which is preliminary data.</text>
</comment>
<keyword evidence="3" id="KW-1185">Reference proteome</keyword>